<dbReference type="AlphaFoldDB" id="A0A3G9KA18"/>
<dbReference type="Proteomes" id="UP000273154">
    <property type="component" value="Chromosome"/>
</dbReference>
<evidence type="ECO:0000256" key="7">
    <source>
        <dbReference type="SAM" id="Phobius"/>
    </source>
</evidence>
<dbReference type="GO" id="GO:0005886">
    <property type="term" value="C:plasma membrane"/>
    <property type="evidence" value="ECO:0007669"/>
    <property type="project" value="UniProtKB-SubCell"/>
</dbReference>
<evidence type="ECO:0000256" key="1">
    <source>
        <dbReference type="ARBA" id="ARBA00004651"/>
    </source>
</evidence>
<dbReference type="RefSeq" id="WP_172596321.1">
    <property type="nucleotide sequence ID" value="NZ_AP019367.1"/>
</dbReference>
<accession>A0A3G9KA18</accession>
<keyword evidence="5 7" id="KW-1133">Transmembrane helix</keyword>
<name>A0A3G9KA18_9ACTN</name>
<dbReference type="KEGG" id="pcat:Pcatena_00120"/>
<comment type="subcellular location">
    <subcellularLocation>
        <location evidence="1">Cell membrane</location>
        <topology evidence="1">Multi-pass membrane protein</topology>
    </subcellularLocation>
</comment>
<dbReference type="GeneID" id="88848152"/>
<feature type="transmembrane region" description="Helical" evidence="7">
    <location>
        <begin position="76"/>
        <end position="93"/>
    </location>
</feature>
<evidence type="ECO:0000256" key="3">
    <source>
        <dbReference type="ARBA" id="ARBA00022475"/>
    </source>
</evidence>
<evidence type="ECO:0000313" key="10">
    <source>
        <dbReference type="Proteomes" id="UP000273154"/>
    </source>
</evidence>
<dbReference type="Pfam" id="PF03458">
    <property type="entry name" value="Gly_transporter"/>
    <property type="match status" value="1"/>
</dbReference>
<evidence type="ECO:0000256" key="2">
    <source>
        <dbReference type="ARBA" id="ARBA00008193"/>
    </source>
</evidence>
<evidence type="ECO:0000259" key="8">
    <source>
        <dbReference type="Pfam" id="PF03458"/>
    </source>
</evidence>
<feature type="transmembrane region" description="Helical" evidence="7">
    <location>
        <begin position="20"/>
        <end position="38"/>
    </location>
</feature>
<evidence type="ECO:0000256" key="5">
    <source>
        <dbReference type="ARBA" id="ARBA00022989"/>
    </source>
</evidence>
<evidence type="ECO:0000313" key="9">
    <source>
        <dbReference type="EMBL" id="BBH49425.1"/>
    </source>
</evidence>
<keyword evidence="6 7" id="KW-0472">Membrane</keyword>
<proteinExistence type="inferred from homology"/>
<keyword evidence="3" id="KW-1003">Cell membrane</keyword>
<dbReference type="EMBL" id="AP019367">
    <property type="protein sequence ID" value="BBH49425.1"/>
    <property type="molecule type" value="Genomic_DNA"/>
</dbReference>
<keyword evidence="10" id="KW-1185">Reference proteome</keyword>
<protein>
    <recommendedName>
        <fullName evidence="8">Glycine transporter domain-containing protein</fullName>
    </recommendedName>
</protein>
<evidence type="ECO:0000256" key="6">
    <source>
        <dbReference type="ARBA" id="ARBA00023136"/>
    </source>
</evidence>
<sequence>MPDFSAFLGQGTHALMLPAWLELTAIVVGSLSGSLVAIDRKLDMTGCVALSLICGLGGGLLRDVCLGDVPRIFQTSNLYALCALGGSLTYFALHDLAHVMNPWLAIACTLVTVALRRASLRWGIVSSTSRDHTDMVLAPVRRAAERARGHAKRHGE</sequence>
<comment type="similarity">
    <text evidence="2">Belongs to the UPF0126 family.</text>
</comment>
<reference evidence="10" key="1">
    <citation type="submission" date="2018-11" db="EMBL/GenBank/DDBJ databases">
        <title>Comparative genomics of Parolsenella catena and Libanicoccus massiliensis: Reclassification of Libanicoccus massiliensis as Parolsenella massiliensis comb. nov.</title>
        <authorList>
            <person name="Sakamoto M."/>
            <person name="Ikeyama N."/>
            <person name="Murakami T."/>
            <person name="Mori H."/>
            <person name="Yuki M."/>
            <person name="Ohkuma M."/>
        </authorList>
    </citation>
    <scope>NUCLEOTIDE SEQUENCE [LARGE SCALE GENOMIC DNA]</scope>
    <source>
        <strain evidence="10">JCM 31932</strain>
    </source>
</reference>
<evidence type="ECO:0000256" key="4">
    <source>
        <dbReference type="ARBA" id="ARBA00022692"/>
    </source>
</evidence>
<dbReference type="PANTHER" id="PTHR30506:SF3">
    <property type="entry name" value="UPF0126 INNER MEMBRANE PROTEIN YADS-RELATED"/>
    <property type="match status" value="1"/>
</dbReference>
<dbReference type="PANTHER" id="PTHR30506">
    <property type="entry name" value="INNER MEMBRANE PROTEIN"/>
    <property type="match status" value="1"/>
</dbReference>
<dbReference type="InterPro" id="IPR005115">
    <property type="entry name" value="Gly_transporter"/>
</dbReference>
<organism evidence="9 10">
    <name type="scientific">Parolsenella catena</name>
    <dbReference type="NCBI Taxonomy" id="2003188"/>
    <lineage>
        <taxon>Bacteria</taxon>
        <taxon>Bacillati</taxon>
        <taxon>Actinomycetota</taxon>
        <taxon>Coriobacteriia</taxon>
        <taxon>Coriobacteriales</taxon>
        <taxon>Atopobiaceae</taxon>
        <taxon>Parolsenella</taxon>
    </lineage>
</organism>
<keyword evidence="4 7" id="KW-0812">Transmembrane</keyword>
<feature type="domain" description="Glycine transporter" evidence="8">
    <location>
        <begin position="20"/>
        <end position="94"/>
    </location>
</feature>
<gene>
    <name evidence="9" type="ORF">Pcatena_00120</name>
</gene>